<sequence>MKYIRILKVPEVKFVQGKLKITTVVTIVSDLHDKFLQVPINLAVSLLKCKDSEKLHFHQWEVPYTARYPDEKLELEIPESVYKRLHQFNDYDQSDPGLASLCIHAPGTDGSAFGDTIGSIKGKGVLPPIVSAWVDFCVISKDARSTTAEPLLRREFCSLDGPQLEVWERIGDYMAGHIWDAGLVLAAYVDHLIIARPGHLAQDFSKMKLLNVIELGCGCGIVSKHFASLVSRSKVVATDYSSIEERNLRIADSQSLLEFVELDWSTVPDAGDRPSQRQRSWPPSLDKRLDRTWDMILISDCTYNWDSFADLVRTISWLSKPSRKHIAIVVASKKRDDRESEFFNLMRSNGFRIANAVRIPMPKAEPEEDEVENTDIFVFKHASATDFASAAPEAAAASPIGHLWRVAWDVKDSRCAEIKKDRGIPDNA</sequence>
<dbReference type="Pfam" id="PF10294">
    <property type="entry name" value="Methyltransf_16"/>
    <property type="match status" value="1"/>
</dbReference>
<dbReference type="GO" id="GO:0005829">
    <property type="term" value="C:cytosol"/>
    <property type="evidence" value="ECO:0007669"/>
    <property type="project" value="TreeGrafter"/>
</dbReference>
<name>A0A9P4IDQ8_9PEZI</name>
<dbReference type="AlphaFoldDB" id="A0A9P4IDQ8"/>
<dbReference type="InterPro" id="IPR029063">
    <property type="entry name" value="SAM-dependent_MTases_sf"/>
</dbReference>
<keyword evidence="2" id="KW-1185">Reference proteome</keyword>
<accession>A0A9P4IDQ8</accession>
<dbReference type="PANTHER" id="PTHR14614">
    <property type="entry name" value="HEPATOCELLULAR CARCINOMA-ASSOCIATED ANTIGEN"/>
    <property type="match status" value="1"/>
</dbReference>
<dbReference type="SUPFAM" id="SSF53335">
    <property type="entry name" value="S-adenosyl-L-methionine-dependent methyltransferases"/>
    <property type="match status" value="1"/>
</dbReference>
<organism evidence="1 2">
    <name type="scientific">Rhizodiscina lignyota</name>
    <dbReference type="NCBI Taxonomy" id="1504668"/>
    <lineage>
        <taxon>Eukaryota</taxon>
        <taxon>Fungi</taxon>
        <taxon>Dikarya</taxon>
        <taxon>Ascomycota</taxon>
        <taxon>Pezizomycotina</taxon>
        <taxon>Dothideomycetes</taxon>
        <taxon>Pleosporomycetidae</taxon>
        <taxon>Aulographales</taxon>
        <taxon>Rhizodiscinaceae</taxon>
        <taxon>Rhizodiscina</taxon>
    </lineage>
</organism>
<dbReference type="Proteomes" id="UP000799772">
    <property type="component" value="Unassembled WGS sequence"/>
</dbReference>
<dbReference type="InterPro" id="IPR019410">
    <property type="entry name" value="Methyltransf_16"/>
</dbReference>
<gene>
    <name evidence="1" type="ORF">NA57DRAFT_76187</name>
</gene>
<comment type="caution">
    <text evidence="1">The sequence shown here is derived from an EMBL/GenBank/DDBJ whole genome shotgun (WGS) entry which is preliminary data.</text>
</comment>
<dbReference type="OrthoDB" id="413520at2759"/>
<dbReference type="GO" id="GO:0008757">
    <property type="term" value="F:S-adenosylmethionine-dependent methyltransferase activity"/>
    <property type="evidence" value="ECO:0007669"/>
    <property type="project" value="UniProtKB-ARBA"/>
</dbReference>
<evidence type="ECO:0000313" key="2">
    <source>
        <dbReference type="Proteomes" id="UP000799772"/>
    </source>
</evidence>
<dbReference type="Gene3D" id="3.40.50.150">
    <property type="entry name" value="Vaccinia Virus protein VP39"/>
    <property type="match status" value="1"/>
</dbReference>
<dbReference type="EMBL" id="ML978126">
    <property type="protein sequence ID" value="KAF2098954.1"/>
    <property type="molecule type" value="Genomic_DNA"/>
</dbReference>
<proteinExistence type="predicted"/>
<dbReference type="CDD" id="cd02440">
    <property type="entry name" value="AdoMet_MTases"/>
    <property type="match status" value="1"/>
</dbReference>
<protein>
    <submittedName>
        <fullName evidence="1">Uncharacterized protein</fullName>
    </submittedName>
</protein>
<evidence type="ECO:0000313" key="1">
    <source>
        <dbReference type="EMBL" id="KAF2098954.1"/>
    </source>
</evidence>
<reference evidence="1" key="1">
    <citation type="journal article" date="2020" name="Stud. Mycol.">
        <title>101 Dothideomycetes genomes: a test case for predicting lifestyles and emergence of pathogens.</title>
        <authorList>
            <person name="Haridas S."/>
            <person name="Albert R."/>
            <person name="Binder M."/>
            <person name="Bloem J."/>
            <person name="Labutti K."/>
            <person name="Salamov A."/>
            <person name="Andreopoulos B."/>
            <person name="Baker S."/>
            <person name="Barry K."/>
            <person name="Bills G."/>
            <person name="Bluhm B."/>
            <person name="Cannon C."/>
            <person name="Castanera R."/>
            <person name="Culley D."/>
            <person name="Daum C."/>
            <person name="Ezra D."/>
            <person name="Gonzalez J."/>
            <person name="Henrissat B."/>
            <person name="Kuo A."/>
            <person name="Liang C."/>
            <person name="Lipzen A."/>
            <person name="Lutzoni F."/>
            <person name="Magnuson J."/>
            <person name="Mondo S."/>
            <person name="Nolan M."/>
            <person name="Ohm R."/>
            <person name="Pangilinan J."/>
            <person name="Park H.-J."/>
            <person name="Ramirez L."/>
            <person name="Alfaro M."/>
            <person name="Sun H."/>
            <person name="Tritt A."/>
            <person name="Yoshinaga Y."/>
            <person name="Zwiers L.-H."/>
            <person name="Turgeon B."/>
            <person name="Goodwin S."/>
            <person name="Spatafora J."/>
            <person name="Crous P."/>
            <person name="Grigoriev I."/>
        </authorList>
    </citation>
    <scope>NUCLEOTIDE SEQUENCE</scope>
    <source>
        <strain evidence="1">CBS 133067</strain>
    </source>
</reference>
<dbReference type="PANTHER" id="PTHR14614:SF132">
    <property type="entry name" value="PROTEIN-LYSINE METHYLTRANSFERASE C42C1.13"/>
    <property type="match status" value="1"/>
</dbReference>